<reference evidence="2" key="1">
    <citation type="journal article" date="2019" name="Int. J. Syst. Evol. Microbiol.">
        <title>The Global Catalogue of Microorganisms (GCM) 10K type strain sequencing project: providing services to taxonomists for standard genome sequencing and annotation.</title>
        <authorList>
            <consortium name="The Broad Institute Genomics Platform"/>
            <consortium name="The Broad Institute Genome Sequencing Center for Infectious Disease"/>
            <person name="Wu L."/>
            <person name="Ma J."/>
        </authorList>
    </citation>
    <scope>NUCLEOTIDE SEQUENCE [LARGE SCALE GENOMIC DNA]</scope>
    <source>
        <strain evidence="2">CGMCC 1.15277</strain>
    </source>
</reference>
<evidence type="ECO:0008006" key="3">
    <source>
        <dbReference type="Google" id="ProtNLM"/>
    </source>
</evidence>
<comment type="caution">
    <text evidence="1">The sequence shown here is derived from an EMBL/GenBank/DDBJ whole genome shotgun (WGS) entry which is preliminary data.</text>
</comment>
<protein>
    <recommendedName>
        <fullName evidence="3">Toxin</fullName>
    </recommendedName>
</protein>
<proteinExistence type="predicted"/>
<dbReference type="EMBL" id="JBHSUA010000013">
    <property type="protein sequence ID" value="MFC6396583.1"/>
    <property type="molecule type" value="Genomic_DNA"/>
</dbReference>
<dbReference type="RefSeq" id="WP_343885628.1">
    <property type="nucleotide sequence ID" value="NZ_BAAAKI010000009.1"/>
</dbReference>
<sequence length="87" mass="9731">MSTHFSQGNLLPWTSRSSPRRALKHGLGEEEILHAYRTPIRAWDLGDGFTMIVGANQAAIILEIGYIQGSTAIVIVHAMRAREKFLR</sequence>
<organism evidence="1 2">
    <name type="scientific">Luteococcus sanguinis</name>
    <dbReference type="NCBI Taxonomy" id="174038"/>
    <lineage>
        <taxon>Bacteria</taxon>
        <taxon>Bacillati</taxon>
        <taxon>Actinomycetota</taxon>
        <taxon>Actinomycetes</taxon>
        <taxon>Propionibacteriales</taxon>
        <taxon>Propionibacteriaceae</taxon>
        <taxon>Luteococcus</taxon>
    </lineage>
</organism>
<evidence type="ECO:0000313" key="2">
    <source>
        <dbReference type="Proteomes" id="UP001596266"/>
    </source>
</evidence>
<dbReference type="Proteomes" id="UP001596266">
    <property type="component" value="Unassembled WGS sequence"/>
</dbReference>
<evidence type="ECO:0000313" key="1">
    <source>
        <dbReference type="EMBL" id="MFC6396583.1"/>
    </source>
</evidence>
<name>A0ABW1X0L0_9ACTN</name>
<keyword evidence="2" id="KW-1185">Reference proteome</keyword>
<gene>
    <name evidence="1" type="ORF">ACFP57_06235</name>
</gene>
<accession>A0ABW1X0L0</accession>